<proteinExistence type="predicted"/>
<evidence type="ECO:0000313" key="1">
    <source>
        <dbReference type="EMBL" id="ETR73984.1"/>
    </source>
</evidence>
<evidence type="ECO:0000313" key="2">
    <source>
        <dbReference type="Proteomes" id="UP000189670"/>
    </source>
</evidence>
<name>A0A1V1PGU5_9BACT</name>
<sequence>MNVKRYIDIEISKNRSSIKSKSFDLPLLIVNDPLMFDYNNKSTQLRDELYVLPLNSIEEAETYFSDFDTVMPSIKAYFMQDPDSIYQPKQILVVNDWYEDLPPCLILGDNPTTDLSVWRSITNGGFCYESDRKREIVELDFSSVQSMAEVGAIICQGIWTEQLLNDEASALLESAQNFAAFKNGRFVLTGKKDAMSHILTAPTVNGVTDISTLMHNIAETNKSVPKRTKKSVQTMLSDIDKINDSWSFLTFSRVADVWKGSQSF</sequence>
<dbReference type="Proteomes" id="UP000189670">
    <property type="component" value="Unassembled WGS sequence"/>
</dbReference>
<gene>
    <name evidence="1" type="ORF">OMM_00559</name>
</gene>
<comment type="caution">
    <text evidence="1">The sequence shown here is derived from an EMBL/GenBank/DDBJ whole genome shotgun (WGS) entry which is preliminary data.</text>
</comment>
<dbReference type="EMBL" id="ATBP01000028">
    <property type="protein sequence ID" value="ETR73984.1"/>
    <property type="molecule type" value="Genomic_DNA"/>
</dbReference>
<reference evidence="2" key="1">
    <citation type="submission" date="2012-11" db="EMBL/GenBank/DDBJ databases">
        <authorList>
            <person name="Lucero-Rivera Y.E."/>
            <person name="Tovar-Ramirez D."/>
        </authorList>
    </citation>
    <scope>NUCLEOTIDE SEQUENCE [LARGE SCALE GENOMIC DNA]</scope>
    <source>
        <strain evidence="2">Araruama</strain>
    </source>
</reference>
<dbReference type="AlphaFoldDB" id="A0A1V1PGU5"/>
<organism evidence="1 2">
    <name type="scientific">Candidatus Magnetoglobus multicellularis str. Araruama</name>
    <dbReference type="NCBI Taxonomy" id="890399"/>
    <lineage>
        <taxon>Bacteria</taxon>
        <taxon>Pseudomonadati</taxon>
        <taxon>Thermodesulfobacteriota</taxon>
        <taxon>Desulfobacteria</taxon>
        <taxon>Desulfobacterales</taxon>
        <taxon>Desulfobacteraceae</taxon>
        <taxon>Candidatus Magnetoglobus</taxon>
    </lineage>
</organism>
<protein>
    <submittedName>
        <fullName evidence="1">Uncharacterized protein</fullName>
    </submittedName>
</protein>
<accession>A0A1V1PGU5</accession>